<dbReference type="CDD" id="cd00293">
    <property type="entry name" value="USP-like"/>
    <property type="match status" value="1"/>
</dbReference>
<dbReference type="STRING" id="1619234.SAMN05421730_104111"/>
<dbReference type="InterPro" id="IPR006016">
    <property type="entry name" value="UspA"/>
</dbReference>
<keyword evidence="4" id="KW-1185">Reference proteome</keyword>
<dbReference type="PANTHER" id="PTHR46268">
    <property type="entry name" value="STRESS RESPONSE PROTEIN NHAX"/>
    <property type="match status" value="1"/>
</dbReference>
<dbReference type="AlphaFoldDB" id="A0A1D3TYC2"/>
<evidence type="ECO:0000256" key="1">
    <source>
        <dbReference type="ARBA" id="ARBA00008791"/>
    </source>
</evidence>
<dbReference type="Gene3D" id="3.40.50.620">
    <property type="entry name" value="HUPs"/>
    <property type="match status" value="1"/>
</dbReference>
<dbReference type="InterPro" id="IPR014729">
    <property type="entry name" value="Rossmann-like_a/b/a_fold"/>
</dbReference>
<dbReference type="RefSeq" id="WP_091236788.1">
    <property type="nucleotide sequence ID" value="NZ_FMKA01000041.1"/>
</dbReference>
<dbReference type="OrthoDB" id="9794782at2"/>
<dbReference type="Proteomes" id="UP000199315">
    <property type="component" value="Unassembled WGS sequence"/>
</dbReference>
<dbReference type="PANTHER" id="PTHR46268:SF25">
    <property type="entry name" value="USPA DOMAIN PROTEIN"/>
    <property type="match status" value="1"/>
</dbReference>
<evidence type="ECO:0000313" key="4">
    <source>
        <dbReference type="Proteomes" id="UP000199315"/>
    </source>
</evidence>
<protein>
    <submittedName>
        <fullName evidence="3">Nucleotide-binding universal stress protein, UspA family</fullName>
    </submittedName>
</protein>
<accession>A0A1D3TYC2</accession>
<organism evidence="3 4">
    <name type="scientific">Anaerobium acetethylicum</name>
    <dbReference type="NCBI Taxonomy" id="1619234"/>
    <lineage>
        <taxon>Bacteria</taxon>
        <taxon>Bacillati</taxon>
        <taxon>Bacillota</taxon>
        <taxon>Clostridia</taxon>
        <taxon>Lachnospirales</taxon>
        <taxon>Lachnospiraceae</taxon>
        <taxon>Anaerobium</taxon>
    </lineage>
</organism>
<name>A0A1D3TYC2_9FIRM</name>
<comment type="similarity">
    <text evidence="1">Belongs to the universal stress protein A family.</text>
</comment>
<dbReference type="EMBL" id="FMKA01000041">
    <property type="protein sequence ID" value="SCP99433.1"/>
    <property type="molecule type" value="Genomic_DNA"/>
</dbReference>
<gene>
    <name evidence="3" type="ORF">SAMN05421730_104111</name>
</gene>
<evidence type="ECO:0000259" key="2">
    <source>
        <dbReference type="Pfam" id="PF00582"/>
    </source>
</evidence>
<reference evidence="3 4" key="1">
    <citation type="submission" date="2016-09" db="EMBL/GenBank/DDBJ databases">
        <authorList>
            <person name="Capua I."/>
            <person name="De Benedictis P."/>
            <person name="Joannis T."/>
            <person name="Lombin L.H."/>
            <person name="Cattoli G."/>
        </authorList>
    </citation>
    <scope>NUCLEOTIDE SEQUENCE [LARGE SCALE GENOMIC DNA]</scope>
    <source>
        <strain evidence="3 4">GluBS11</strain>
    </source>
</reference>
<proteinExistence type="inferred from homology"/>
<dbReference type="PRINTS" id="PR01438">
    <property type="entry name" value="UNVRSLSTRESS"/>
</dbReference>
<evidence type="ECO:0000313" key="3">
    <source>
        <dbReference type="EMBL" id="SCP99433.1"/>
    </source>
</evidence>
<sequence length="162" mass="17876">MKLLVPVDGSPASLNAVKKSIEIAKKYGFAIKIITSVDFENVPGYRRNKSLLHQVEGPIITSDYMIADDDEIEVKMKENAASLLDLIVEKFDFSGIEVEKELLEGEPYVKILEQAKDGDFDLIVMGNRGFSKIVRFFVGSVTQKVISEAPCPVLVIPAEAEA</sequence>
<dbReference type="InterPro" id="IPR006015">
    <property type="entry name" value="Universal_stress_UspA"/>
</dbReference>
<dbReference type="Pfam" id="PF00582">
    <property type="entry name" value="Usp"/>
    <property type="match status" value="1"/>
</dbReference>
<dbReference type="SUPFAM" id="SSF52402">
    <property type="entry name" value="Adenine nucleotide alpha hydrolases-like"/>
    <property type="match status" value="1"/>
</dbReference>
<feature type="domain" description="UspA" evidence="2">
    <location>
        <begin position="2"/>
        <end position="157"/>
    </location>
</feature>